<keyword evidence="19" id="KW-0028">Amino-acid biosynthesis</keyword>
<dbReference type="Gene3D" id="1.20.990.10">
    <property type="entry name" value="NADPH-cytochrome p450 Reductase, Chain A, domain 3"/>
    <property type="match status" value="1"/>
</dbReference>
<dbReference type="Gene3D" id="2.20.25.90">
    <property type="entry name" value="ADC-like domains"/>
    <property type="match status" value="1"/>
</dbReference>
<dbReference type="PRINTS" id="PR00371">
    <property type="entry name" value="FPNCR"/>
</dbReference>
<dbReference type="InterPro" id="IPR050123">
    <property type="entry name" value="Prok_molybdopt-oxidoreductase"/>
</dbReference>
<dbReference type="OrthoDB" id="9816402at2"/>
<evidence type="ECO:0000256" key="17">
    <source>
        <dbReference type="ARBA" id="ARBA00023014"/>
    </source>
</evidence>
<dbReference type="SUPFAM" id="SSF50692">
    <property type="entry name" value="ADC-like"/>
    <property type="match status" value="1"/>
</dbReference>
<keyword evidence="7" id="KW-0004">4Fe-4S</keyword>
<keyword evidence="14" id="KW-0813">Transport</keyword>
<protein>
    <recommendedName>
        <fullName evidence="6">assimilatory sulfite reductase (NADPH)</fullName>
        <ecNumber evidence="6">1.8.1.2</ecNumber>
    </recommendedName>
</protein>
<feature type="domain" description="4Fe-4S Mo/W bis-MGD-type" evidence="24">
    <location>
        <begin position="7"/>
        <end position="63"/>
    </location>
</feature>
<dbReference type="Gene3D" id="3.40.50.740">
    <property type="match status" value="1"/>
</dbReference>
<dbReference type="Pfam" id="PF00384">
    <property type="entry name" value="Molybdopterin"/>
    <property type="match status" value="1"/>
</dbReference>
<dbReference type="FunFam" id="3.40.50.80:FF:000001">
    <property type="entry name" value="NADPH--cytochrome P450 reductase 1"/>
    <property type="match status" value="1"/>
</dbReference>
<sequence length="1379" mass="147201">MTSSPTPAVVKTVCPYCGVGCGMKLHVADDRVVKVEGDKDHPTNFGRLCTKGATAAGAIRAQGRLDAAYLYDKRARDQVRVPLDHAIAETARRLCAIRDAHGPDALSFYISGQMSLEAQYLVNKLAKGCIGTNNVDSNSRLCMSSAASGYKLSLGADGPPGAYPDMDRADLFLIAGANMADCHPILFLRVLDRVKAGARMIVVDPRRSPTAAKAHLHLQIRPGTDIALLNGLLHLLREAGHIDRDFIAAHTEGWDALSGFLDDFTPASVAATTGLPEADVRRAARMIGEAGEWMTLWTMGLNQSVFGTWNTNAVCNLHLATGKICRPGSGPFSLTGQPNAMGGRDMGYMSHSLPGHRVIAEPADRAFVEGLWGVPAGRIASEPGPDAVTMFKRMAEGRIKAVWIVCTNPVATVPNRASVLEGLEAAELVIAQDVFLDSETNRHADILLPGALWAEADGVMINSERNMTLMRRAVSPPGDALPDWEIVARVARAMGYADAFAYASAADVFDELAGAWNPKTGYDIRGASHARLAETPLQWPCPPGDAADRHPIRYLNDGVSQALFTAPGGLVPRIAFPTPTGRARFHTRPCLPAPELPDDDFPFAFNTGRLPHQWHTMTKTGKIPALNKLNPGPFVEIHPEDAGRLGIRDKDRVEIRSRRGLAVVPASVTDRVMPGSCFTPFHWADVFAEDAAVNAVTADDADPVSHQPGPKYCAVALTRVQAAAGAGDPAAGAEPVSPGPSFLQMPEPEIAMSQIQALTGLLGVEPAPAPAPSEAERTYLGGFLSGLRAAEGGPARGAPVLPPDAPLRPATRLWLDGVLAGMFSRAGGGGEAGTAAPAAEARQAVAVLWASQTGRAEELAGRMGARLGELGHAVRVSAMADYAFADIGRERTMLLISSTTGDGDPPDNGAAFWDALKAEAAPRLDGLRFAVLALGDPSYDQFCAHGRALDARLAELGATRILDRVDCDPEFEDAARSWLGDLEGRLAVPGSPSTVTGQPNAADAMLPVAGAKQPSRSDPYPARLIEARRLNPGSPTKDTRHVALGFDAGALSYEAGDSLGLWPVNDPALVDEILELVGLSGTEEADGDALRDVLLRGREIAKPSAETLALVADRARDGALRALLQPERRDALKEWLWGRQLADVLGAYPVELSASDLLSGLKKLQPRSYSISSSPKATPREVHLTVSAVRWMRDGRARGGVSSCFLADRAAGAPVPVFVQRSAAFKPPADPDAGMIMVGPGTGVAPFRAFLQERAATGARGRNWLFFGDQHAASDFYYRDELEGMRDSGVLTRLDLAFSRDQAERIYVQDRMEQHGRELFDWLENGASFYVCGDASRMAKDVEAALRAIVERHGGLSSEAAVAYVRRLGADKRYVRDVY</sequence>
<comment type="similarity">
    <text evidence="5">Belongs to the prokaryotic molybdopterin-containing oxidoreductase family. NasA/NapA/NarB subfamily.</text>
</comment>
<evidence type="ECO:0000313" key="25">
    <source>
        <dbReference type="EMBL" id="RYC33327.1"/>
    </source>
</evidence>
<dbReference type="CDD" id="cd06199">
    <property type="entry name" value="SiR"/>
    <property type="match status" value="1"/>
</dbReference>
<dbReference type="InterPro" id="IPR006963">
    <property type="entry name" value="Mopterin_OxRdtase_4Fe-4S_dom"/>
</dbReference>
<keyword evidence="26" id="KW-1185">Reference proteome</keyword>
<dbReference type="Proteomes" id="UP000290759">
    <property type="component" value="Unassembled WGS sequence"/>
</dbReference>
<dbReference type="InterPro" id="IPR001433">
    <property type="entry name" value="OxRdtase_FAD/NAD-bd"/>
</dbReference>
<dbReference type="PROSITE" id="PS00551">
    <property type="entry name" value="MOLYBDOPTERIN_PROK_1"/>
    <property type="match status" value="1"/>
</dbReference>
<evidence type="ECO:0000256" key="4">
    <source>
        <dbReference type="ARBA" id="ARBA00001974"/>
    </source>
</evidence>
<dbReference type="SUPFAM" id="SSF52218">
    <property type="entry name" value="Flavoproteins"/>
    <property type="match status" value="1"/>
</dbReference>
<evidence type="ECO:0000256" key="8">
    <source>
        <dbReference type="ARBA" id="ARBA00022505"/>
    </source>
</evidence>
<dbReference type="Gene3D" id="3.40.50.80">
    <property type="entry name" value="Nucleotide-binding domain of ferredoxin-NADP reductase (FNR) module"/>
    <property type="match status" value="1"/>
</dbReference>
<dbReference type="Gene3D" id="2.40.30.10">
    <property type="entry name" value="Translation factors"/>
    <property type="match status" value="1"/>
</dbReference>
<dbReference type="InterPro" id="IPR029039">
    <property type="entry name" value="Flavoprotein-like_sf"/>
</dbReference>
<dbReference type="InterPro" id="IPR017938">
    <property type="entry name" value="Riboflavin_synthase-like_b-brl"/>
</dbReference>
<organism evidence="25 26">
    <name type="scientific">Lichenibacterium minor</name>
    <dbReference type="NCBI Taxonomy" id="2316528"/>
    <lineage>
        <taxon>Bacteria</taxon>
        <taxon>Pseudomonadati</taxon>
        <taxon>Pseudomonadota</taxon>
        <taxon>Alphaproteobacteria</taxon>
        <taxon>Hyphomicrobiales</taxon>
        <taxon>Lichenihabitantaceae</taxon>
        <taxon>Lichenibacterium</taxon>
    </lineage>
</organism>
<dbReference type="CDD" id="cd02791">
    <property type="entry name" value="MopB_CT_Nitrate-R-NapA-like"/>
    <property type="match status" value="1"/>
</dbReference>
<feature type="domain" description="Flavodoxin-like" evidence="22">
    <location>
        <begin position="845"/>
        <end position="983"/>
    </location>
</feature>
<dbReference type="Pfam" id="PF00258">
    <property type="entry name" value="Flavodoxin_1"/>
    <property type="match status" value="1"/>
</dbReference>
<keyword evidence="18" id="KW-0534">Nitrate assimilation</keyword>
<comment type="cofactor">
    <cofactor evidence="2">
        <name>Mo-bis(molybdopterin guanine dinucleotide)</name>
        <dbReference type="ChEBI" id="CHEBI:60539"/>
    </cofactor>
</comment>
<comment type="cofactor">
    <cofactor evidence="3">
        <name>[4Fe-4S] cluster</name>
        <dbReference type="ChEBI" id="CHEBI:49883"/>
    </cofactor>
</comment>
<feature type="domain" description="FAD-binding FR-type" evidence="23">
    <location>
        <begin position="1017"/>
        <end position="1228"/>
    </location>
</feature>
<dbReference type="Pfam" id="PF01568">
    <property type="entry name" value="Molydop_binding"/>
    <property type="match status" value="1"/>
</dbReference>
<dbReference type="Gene3D" id="3.40.50.360">
    <property type="match status" value="1"/>
</dbReference>
<dbReference type="GO" id="GO:0051539">
    <property type="term" value="F:4 iron, 4 sulfur cluster binding"/>
    <property type="evidence" value="ECO:0007669"/>
    <property type="project" value="UniProtKB-KW"/>
</dbReference>
<dbReference type="InterPro" id="IPR006655">
    <property type="entry name" value="Mopterin_OxRdtase_prok_CS"/>
</dbReference>
<dbReference type="PROSITE" id="PS50902">
    <property type="entry name" value="FLAVODOXIN_LIKE"/>
    <property type="match status" value="1"/>
</dbReference>
<evidence type="ECO:0000256" key="19">
    <source>
        <dbReference type="ARBA" id="ARBA00023192"/>
    </source>
</evidence>
<dbReference type="GO" id="GO:0004783">
    <property type="term" value="F:sulfite reductase (NADPH) activity"/>
    <property type="evidence" value="ECO:0007669"/>
    <property type="project" value="UniProtKB-EC"/>
</dbReference>
<reference evidence="25 26" key="1">
    <citation type="submission" date="2018-12" db="EMBL/GenBank/DDBJ databases">
        <authorList>
            <person name="Grouzdev D.S."/>
            <person name="Krutkina M.S."/>
        </authorList>
    </citation>
    <scope>NUCLEOTIDE SEQUENCE [LARGE SCALE GENOMIC DNA]</scope>
    <source>
        <strain evidence="25 26">RmlP026</strain>
    </source>
</reference>
<keyword evidence="13" id="KW-0521">NADP</keyword>
<comment type="caution">
    <text evidence="25">The sequence shown here is derived from an EMBL/GenBank/DDBJ whole genome shotgun (WGS) entry which is preliminary data.</text>
</comment>
<dbReference type="CDD" id="cd02754">
    <property type="entry name" value="MopB_Nitrate-R-NapA-like"/>
    <property type="match status" value="1"/>
</dbReference>
<dbReference type="SUPFAM" id="SSF53706">
    <property type="entry name" value="Formate dehydrogenase/DMSO reductase, domains 1-3"/>
    <property type="match status" value="1"/>
</dbReference>
<evidence type="ECO:0000256" key="6">
    <source>
        <dbReference type="ARBA" id="ARBA00012604"/>
    </source>
</evidence>
<evidence type="ECO:0000256" key="12">
    <source>
        <dbReference type="ARBA" id="ARBA00022827"/>
    </source>
</evidence>
<keyword evidence="12" id="KW-0274">FAD</keyword>
<dbReference type="Gene3D" id="2.40.40.20">
    <property type="match status" value="1"/>
</dbReference>
<keyword evidence="17" id="KW-0411">Iron-sulfur</keyword>
<dbReference type="Pfam" id="PF00175">
    <property type="entry name" value="NAD_binding_1"/>
    <property type="match status" value="1"/>
</dbReference>
<dbReference type="InterPro" id="IPR006656">
    <property type="entry name" value="Mopterin_OxRdtase"/>
</dbReference>
<evidence type="ECO:0000259" key="22">
    <source>
        <dbReference type="PROSITE" id="PS50902"/>
    </source>
</evidence>
<keyword evidence="9" id="KW-0285">Flavoprotein</keyword>
<keyword evidence="19" id="KW-0198">Cysteine biosynthesis</keyword>
<dbReference type="InterPro" id="IPR027467">
    <property type="entry name" value="MopterinOxRdtase_cofactor_BS"/>
</dbReference>
<evidence type="ECO:0000256" key="14">
    <source>
        <dbReference type="ARBA" id="ARBA00022982"/>
    </source>
</evidence>
<evidence type="ECO:0000256" key="7">
    <source>
        <dbReference type="ARBA" id="ARBA00022485"/>
    </source>
</evidence>
<evidence type="ECO:0000256" key="1">
    <source>
        <dbReference type="ARBA" id="ARBA00001917"/>
    </source>
</evidence>
<dbReference type="PROSITE" id="PS00932">
    <property type="entry name" value="MOLYBDOPTERIN_PROK_3"/>
    <property type="match status" value="1"/>
</dbReference>
<dbReference type="PROSITE" id="PS51384">
    <property type="entry name" value="FAD_FR"/>
    <property type="match status" value="1"/>
</dbReference>
<dbReference type="PROSITE" id="PS51669">
    <property type="entry name" value="4FE4S_MOW_BIS_MGD"/>
    <property type="match status" value="1"/>
</dbReference>
<dbReference type="PRINTS" id="PR00369">
    <property type="entry name" value="FLAVODOXIN"/>
</dbReference>
<feature type="region of interest" description="Disordered" evidence="21">
    <location>
        <begin position="726"/>
        <end position="745"/>
    </location>
</feature>
<evidence type="ECO:0000259" key="23">
    <source>
        <dbReference type="PROSITE" id="PS51384"/>
    </source>
</evidence>
<evidence type="ECO:0000259" key="24">
    <source>
        <dbReference type="PROSITE" id="PS51669"/>
    </source>
</evidence>
<evidence type="ECO:0000256" key="2">
    <source>
        <dbReference type="ARBA" id="ARBA00001942"/>
    </source>
</evidence>
<dbReference type="InterPro" id="IPR001094">
    <property type="entry name" value="Flavdoxin-like"/>
</dbReference>
<dbReference type="Pfam" id="PF00667">
    <property type="entry name" value="FAD_binding_1"/>
    <property type="match status" value="2"/>
</dbReference>
<evidence type="ECO:0000256" key="16">
    <source>
        <dbReference type="ARBA" id="ARBA00023004"/>
    </source>
</evidence>
<reference evidence="25 26" key="2">
    <citation type="submission" date="2019-02" db="EMBL/GenBank/DDBJ databases">
        <title>'Lichenibacterium ramalinii' gen. nov. sp. nov., 'Lichenibacterium minor' gen. nov. sp. nov.</title>
        <authorList>
            <person name="Pankratov T."/>
        </authorList>
    </citation>
    <scope>NUCLEOTIDE SEQUENCE [LARGE SCALE GENOMIC DNA]</scope>
    <source>
        <strain evidence="25 26">RmlP026</strain>
    </source>
</reference>
<evidence type="ECO:0000256" key="15">
    <source>
        <dbReference type="ARBA" id="ARBA00023002"/>
    </source>
</evidence>
<proteinExistence type="inferred from homology"/>
<dbReference type="GO" id="GO:0045333">
    <property type="term" value="P:cellular respiration"/>
    <property type="evidence" value="ECO:0007669"/>
    <property type="project" value="UniProtKB-ARBA"/>
</dbReference>
<dbReference type="GO" id="GO:1990204">
    <property type="term" value="C:oxidoreductase complex"/>
    <property type="evidence" value="ECO:0007669"/>
    <property type="project" value="UniProtKB-ARBA"/>
</dbReference>
<evidence type="ECO:0000256" key="11">
    <source>
        <dbReference type="ARBA" id="ARBA00022723"/>
    </source>
</evidence>
<dbReference type="InterPro" id="IPR003097">
    <property type="entry name" value="CysJ-like_FAD-binding"/>
</dbReference>
<dbReference type="Gene3D" id="3.40.228.10">
    <property type="entry name" value="Dimethylsulfoxide Reductase, domain 2"/>
    <property type="match status" value="1"/>
</dbReference>
<evidence type="ECO:0000256" key="5">
    <source>
        <dbReference type="ARBA" id="ARBA00008747"/>
    </source>
</evidence>
<keyword evidence="14" id="KW-0249">Electron transport</keyword>
<evidence type="ECO:0000256" key="18">
    <source>
        <dbReference type="ARBA" id="ARBA00023063"/>
    </source>
</evidence>
<evidence type="ECO:0000256" key="13">
    <source>
        <dbReference type="ARBA" id="ARBA00022857"/>
    </source>
</evidence>
<dbReference type="Pfam" id="PF04879">
    <property type="entry name" value="Molybdop_Fe4S4"/>
    <property type="match status" value="1"/>
</dbReference>
<evidence type="ECO:0000256" key="3">
    <source>
        <dbReference type="ARBA" id="ARBA00001966"/>
    </source>
</evidence>
<evidence type="ECO:0000256" key="10">
    <source>
        <dbReference type="ARBA" id="ARBA00022643"/>
    </source>
</evidence>
<keyword evidence="8" id="KW-0500">Molybdenum</keyword>
<dbReference type="GO" id="GO:0042128">
    <property type="term" value="P:nitrate assimilation"/>
    <property type="evidence" value="ECO:0007669"/>
    <property type="project" value="UniProtKB-KW"/>
</dbReference>
<comment type="catalytic activity">
    <reaction evidence="20">
        <text>hydrogen sulfide + 3 NADP(+) + 3 H2O = sulfite + 3 NADPH + 4 H(+)</text>
        <dbReference type="Rhea" id="RHEA:13801"/>
        <dbReference type="ChEBI" id="CHEBI:15377"/>
        <dbReference type="ChEBI" id="CHEBI:15378"/>
        <dbReference type="ChEBI" id="CHEBI:17359"/>
        <dbReference type="ChEBI" id="CHEBI:29919"/>
        <dbReference type="ChEBI" id="CHEBI:57783"/>
        <dbReference type="ChEBI" id="CHEBI:58349"/>
        <dbReference type="EC" id="1.8.1.2"/>
    </reaction>
</comment>
<dbReference type="InterPro" id="IPR009010">
    <property type="entry name" value="Asp_de-COase-like_dom_sf"/>
</dbReference>
<dbReference type="RefSeq" id="WP_129223109.1">
    <property type="nucleotide sequence ID" value="NZ_QYBB01000002.1"/>
</dbReference>
<dbReference type="GO" id="GO:0010181">
    <property type="term" value="F:FMN binding"/>
    <property type="evidence" value="ECO:0007669"/>
    <property type="project" value="InterPro"/>
</dbReference>
<keyword evidence="11" id="KW-0479">Metal-binding</keyword>
<evidence type="ECO:0000256" key="21">
    <source>
        <dbReference type="SAM" id="MobiDB-lite"/>
    </source>
</evidence>
<dbReference type="PANTHER" id="PTHR43105">
    <property type="entry name" value="RESPIRATORY NITRATE REDUCTASE"/>
    <property type="match status" value="1"/>
</dbReference>
<dbReference type="GO" id="GO:0016020">
    <property type="term" value="C:membrane"/>
    <property type="evidence" value="ECO:0007669"/>
    <property type="project" value="TreeGrafter"/>
</dbReference>
<comment type="cofactor">
    <cofactor evidence="4">
        <name>FAD</name>
        <dbReference type="ChEBI" id="CHEBI:57692"/>
    </cofactor>
</comment>
<keyword evidence="16" id="KW-0408">Iron</keyword>
<dbReference type="SMART" id="SM00926">
    <property type="entry name" value="Molybdop_Fe4S4"/>
    <property type="match status" value="1"/>
</dbReference>
<dbReference type="InterPro" id="IPR008254">
    <property type="entry name" value="Flavodoxin/NO_synth"/>
</dbReference>
<dbReference type="InterPro" id="IPR023173">
    <property type="entry name" value="NADPH_Cyt_P450_Rdtase_alpha"/>
</dbReference>
<dbReference type="GO" id="GO:0046872">
    <property type="term" value="F:metal ion binding"/>
    <property type="evidence" value="ECO:0007669"/>
    <property type="project" value="UniProtKB-KW"/>
</dbReference>
<name>A0A4Q2UDN5_9HYPH</name>
<dbReference type="InterPro" id="IPR017927">
    <property type="entry name" value="FAD-bd_FR_type"/>
</dbReference>
<evidence type="ECO:0000256" key="9">
    <source>
        <dbReference type="ARBA" id="ARBA00022630"/>
    </source>
</evidence>
<dbReference type="SUPFAM" id="SSF52343">
    <property type="entry name" value="Ferredoxin reductase-like, C-terminal NADP-linked domain"/>
    <property type="match status" value="1"/>
</dbReference>
<comment type="cofactor">
    <cofactor evidence="1">
        <name>FMN</name>
        <dbReference type="ChEBI" id="CHEBI:58210"/>
    </cofactor>
</comment>
<dbReference type="InterPro" id="IPR041957">
    <property type="entry name" value="CT_Nitrate-R-NapA-like"/>
</dbReference>
<dbReference type="GO" id="GO:0019344">
    <property type="term" value="P:cysteine biosynthetic process"/>
    <property type="evidence" value="ECO:0007669"/>
    <property type="project" value="UniProtKB-KW"/>
</dbReference>
<evidence type="ECO:0000313" key="26">
    <source>
        <dbReference type="Proteomes" id="UP000290759"/>
    </source>
</evidence>
<dbReference type="InterPro" id="IPR039261">
    <property type="entry name" value="FNR_nucleotide-bd"/>
</dbReference>
<accession>A0A4Q2UDN5</accession>
<dbReference type="EMBL" id="QYBB01000002">
    <property type="protein sequence ID" value="RYC33327.1"/>
    <property type="molecule type" value="Genomic_DNA"/>
</dbReference>
<evidence type="ECO:0000256" key="20">
    <source>
        <dbReference type="ARBA" id="ARBA00052219"/>
    </source>
</evidence>
<dbReference type="GO" id="GO:0043546">
    <property type="term" value="F:molybdopterin cofactor binding"/>
    <property type="evidence" value="ECO:0007669"/>
    <property type="project" value="InterPro"/>
</dbReference>
<keyword evidence="10" id="KW-0288">FMN</keyword>
<dbReference type="SUPFAM" id="SSF63380">
    <property type="entry name" value="Riboflavin synthase domain-like"/>
    <property type="match status" value="1"/>
</dbReference>
<dbReference type="InterPro" id="IPR006657">
    <property type="entry name" value="MoPterin_dinucl-bd_dom"/>
</dbReference>
<keyword evidence="15" id="KW-0560">Oxidoreductase</keyword>
<dbReference type="InterPro" id="IPR001709">
    <property type="entry name" value="Flavoprot_Pyr_Nucl_cyt_Rdtase"/>
</dbReference>
<dbReference type="PANTHER" id="PTHR43105:SF9">
    <property type="entry name" value="NADPH-FE(3+) OXIDOREDUCTASE SUBUNIT ALPHA"/>
    <property type="match status" value="1"/>
</dbReference>
<gene>
    <name evidence="25" type="ORF">D3273_02310</name>
</gene>
<dbReference type="EC" id="1.8.1.2" evidence="6"/>